<dbReference type="PANTHER" id="PTHR15995:SF1">
    <property type="entry name" value="PROTEIN ZWILCH HOMOLOG"/>
    <property type="match status" value="1"/>
</dbReference>
<evidence type="ECO:0000256" key="2">
    <source>
        <dbReference type="ARBA" id="ARBA00009062"/>
    </source>
</evidence>
<keyword evidence="5 9" id="KW-0498">Mitosis</keyword>
<dbReference type="Gene3D" id="1.20.58.730">
    <property type="match status" value="1"/>
</dbReference>
<dbReference type="AlphaFoldDB" id="A0A3M6U2P4"/>
<dbReference type="InterPro" id="IPR018630">
    <property type="entry name" value="Zwilch"/>
</dbReference>
<dbReference type="GO" id="GO:1990423">
    <property type="term" value="C:RZZ complex"/>
    <property type="evidence" value="ECO:0007669"/>
    <property type="project" value="UniProtKB-UniRule"/>
</dbReference>
<dbReference type="PANTHER" id="PTHR15995">
    <property type="entry name" value="PROTEIN ZWILCH HOMOLOG"/>
    <property type="match status" value="1"/>
</dbReference>
<evidence type="ECO:0000256" key="9">
    <source>
        <dbReference type="RuleBase" id="RU369076"/>
    </source>
</evidence>
<dbReference type="Proteomes" id="UP000275408">
    <property type="component" value="Unassembled WGS sequence"/>
</dbReference>
<sequence>MEKLNSDIASLEKIFTNLNNSKPENVTETKFLTCDTEHEFLISFIPTKTYHPLRRIVGKVSTSFLVVGKSLPADCNDSTKSAGDITPQVARLKNERVPVGKPLSQEIFYLTGSEPLQSYAGVSKYNIHDSRGCTTEWFLSVENVHPCSLEAARYFLSVYANALRGSLRPTEVWICVDGTCKNPQGIIYLGMIPENGTVGRKTVRHVICTSKNEPITTREDLPELSSFLHHHLSSSLSTTFVETHGYALYEVMGASNFSAQDGENSRITVELTWSGVSSLLQSHPHSCDGVLHVRNIPGSVHLATHSLYLELVRVDAFFKILGEEDYPWPPLAAVSEKTVVSQMDGFFTKLNSSNVFPPVVDDEESKEDANDCTFAEESMAHLTFQEFARKDLDFTERLWLLLKDCVDEDDLAGSLQMCCMALFNNKCQPVVHSSNMTSLAVFIRDLLQFETKEQLEKLQTRAKKFLSPDSAIKCLVEIGCEKLARDYSQYFIQQELATMGQLANYLDNNAPLGTRVSHIIKLHQILELVVTAKSVTRLGHENMRSLTQSALMYYQTHADSDNQHPTFSLSLPAFGSTSGAAVKSICASSNPAVWCVSFRSKTKTGDHTTMVQLSTSHPGRGISASPGYNVTELNDEDFDSDKEKFQYFLTCAKQVTMPVV</sequence>
<dbReference type="Gene3D" id="1.10.287.1880">
    <property type="match status" value="1"/>
</dbReference>
<dbReference type="Pfam" id="PF09817">
    <property type="entry name" value="Zwilch"/>
    <property type="match status" value="1"/>
</dbReference>
<comment type="similarity">
    <text evidence="2 9">Belongs to the ZWILCH family.</text>
</comment>
<name>A0A3M6U2P4_POCDA</name>
<evidence type="ECO:0000256" key="8">
    <source>
        <dbReference type="ARBA" id="ARBA00023328"/>
    </source>
</evidence>
<dbReference type="GO" id="GO:0007094">
    <property type="term" value="P:mitotic spindle assembly checkpoint signaling"/>
    <property type="evidence" value="ECO:0007669"/>
    <property type="project" value="UniProtKB-UniRule"/>
</dbReference>
<dbReference type="EMBL" id="RCHS01002373">
    <property type="protein sequence ID" value="RMX47758.1"/>
    <property type="molecule type" value="Genomic_DNA"/>
</dbReference>
<comment type="subcellular location">
    <subcellularLocation>
        <location evidence="1 9">Chromosome</location>
        <location evidence="1 9">Centromere</location>
        <location evidence="1 9">Kinetochore</location>
    </subcellularLocation>
</comment>
<dbReference type="GO" id="GO:0051301">
    <property type="term" value="P:cell division"/>
    <property type="evidence" value="ECO:0007669"/>
    <property type="project" value="UniProtKB-UniRule"/>
</dbReference>
<dbReference type="OrthoDB" id="5556307at2759"/>
<accession>A0A3M6U2P4</accession>
<keyword evidence="4 9" id="KW-0132">Cell division</keyword>
<keyword evidence="7 9" id="KW-0131">Cell cycle</keyword>
<evidence type="ECO:0000313" key="10">
    <source>
        <dbReference type="EMBL" id="RMX47758.1"/>
    </source>
</evidence>
<evidence type="ECO:0000256" key="1">
    <source>
        <dbReference type="ARBA" id="ARBA00004629"/>
    </source>
</evidence>
<evidence type="ECO:0000256" key="3">
    <source>
        <dbReference type="ARBA" id="ARBA00022454"/>
    </source>
</evidence>
<evidence type="ECO:0000256" key="4">
    <source>
        <dbReference type="ARBA" id="ARBA00022618"/>
    </source>
</evidence>
<comment type="subunit">
    <text evidence="9">Component of the RZZ complex.</text>
</comment>
<comment type="function">
    <text evidence="9">Essential component of the mitotic checkpoint, which prevents cells from prematurely exiting mitosis. Required for the assembly of the dynein-dynactin and MAD1-MAD2 complexes onto kinetochores. Its function related to the spindle assembly machinery is proposed to depend on its association in the mitotic RZZ complex.</text>
</comment>
<dbReference type="STRING" id="46731.A0A3M6U2P4"/>
<keyword evidence="3 9" id="KW-0158">Chromosome</keyword>
<organism evidence="10 11">
    <name type="scientific">Pocillopora damicornis</name>
    <name type="common">Cauliflower coral</name>
    <name type="synonym">Millepora damicornis</name>
    <dbReference type="NCBI Taxonomy" id="46731"/>
    <lineage>
        <taxon>Eukaryota</taxon>
        <taxon>Metazoa</taxon>
        <taxon>Cnidaria</taxon>
        <taxon>Anthozoa</taxon>
        <taxon>Hexacorallia</taxon>
        <taxon>Scleractinia</taxon>
        <taxon>Astrocoeniina</taxon>
        <taxon>Pocilloporidae</taxon>
        <taxon>Pocillopora</taxon>
    </lineage>
</organism>
<reference evidence="10 11" key="1">
    <citation type="journal article" date="2018" name="Sci. Rep.">
        <title>Comparative analysis of the Pocillopora damicornis genome highlights role of immune system in coral evolution.</title>
        <authorList>
            <person name="Cunning R."/>
            <person name="Bay R.A."/>
            <person name="Gillette P."/>
            <person name="Baker A.C."/>
            <person name="Traylor-Knowles N."/>
        </authorList>
    </citation>
    <scope>NUCLEOTIDE SEQUENCE [LARGE SCALE GENOMIC DNA]</scope>
    <source>
        <strain evidence="10">RSMAS</strain>
        <tissue evidence="10">Whole animal</tissue>
    </source>
</reference>
<evidence type="ECO:0000256" key="6">
    <source>
        <dbReference type="ARBA" id="ARBA00022838"/>
    </source>
</evidence>
<proteinExistence type="inferred from homology"/>
<dbReference type="OMA" id="FEENSHA"/>
<dbReference type="GO" id="GO:0034501">
    <property type="term" value="P:protein localization to kinetochore"/>
    <property type="evidence" value="ECO:0007669"/>
    <property type="project" value="UniProtKB-UniRule"/>
</dbReference>
<evidence type="ECO:0000256" key="5">
    <source>
        <dbReference type="ARBA" id="ARBA00022776"/>
    </source>
</evidence>
<dbReference type="Gene3D" id="2.20.25.230">
    <property type="match status" value="1"/>
</dbReference>
<evidence type="ECO:0000313" key="11">
    <source>
        <dbReference type="Proteomes" id="UP000275408"/>
    </source>
</evidence>
<keyword evidence="8 9" id="KW-0137">Centromere</keyword>
<protein>
    <recommendedName>
        <fullName evidence="9">Protein zwilch</fullName>
    </recommendedName>
</protein>
<comment type="caution">
    <text evidence="10">The sequence shown here is derived from an EMBL/GenBank/DDBJ whole genome shotgun (WGS) entry which is preliminary data.</text>
</comment>
<keyword evidence="6 9" id="KW-0995">Kinetochore</keyword>
<keyword evidence="11" id="KW-1185">Reference proteome</keyword>
<gene>
    <name evidence="10" type="ORF">pdam_00011770</name>
</gene>
<evidence type="ECO:0000256" key="7">
    <source>
        <dbReference type="ARBA" id="ARBA00023306"/>
    </source>
</evidence>